<dbReference type="Pfam" id="PF02277">
    <property type="entry name" value="DBI_PRT"/>
    <property type="match status" value="1"/>
</dbReference>
<evidence type="ECO:0000313" key="2">
    <source>
        <dbReference type="EMBL" id="SIR66649.1"/>
    </source>
</evidence>
<dbReference type="PANTHER" id="PTHR38811:SF1">
    <property type="entry name" value="UPF0284 PROTEIN SLL1500"/>
    <property type="match status" value="1"/>
</dbReference>
<dbReference type="HAMAP" id="MF_01086">
    <property type="entry name" value="UPF0284"/>
    <property type="match status" value="1"/>
</dbReference>
<dbReference type="Proteomes" id="UP000186914">
    <property type="component" value="Unassembled WGS sequence"/>
</dbReference>
<dbReference type="NCBIfam" id="NF003371">
    <property type="entry name" value="PRK04447.1-4"/>
    <property type="match status" value="1"/>
</dbReference>
<dbReference type="RefSeq" id="WP_076431167.1">
    <property type="nucleotide sequence ID" value="NZ_FTNO01000003.1"/>
</dbReference>
<accession>A0A1N7CST9</accession>
<dbReference type="InterPro" id="IPR003200">
    <property type="entry name" value="Nict_dMeBzImd_PRibTrfase"/>
</dbReference>
<dbReference type="OrthoDB" id="9136at2157"/>
<comment type="similarity">
    <text evidence="1">Belongs to the UPF0284 family.</text>
</comment>
<gene>
    <name evidence="2" type="ORF">SAMN05421858_3228</name>
</gene>
<dbReference type="GO" id="GO:0008939">
    <property type="term" value="F:nicotinate-nucleotide-dimethylbenzimidazole phosphoribosyltransferase activity"/>
    <property type="evidence" value="ECO:0007669"/>
    <property type="project" value="InterPro"/>
</dbReference>
<dbReference type="NCBIfam" id="NF003372">
    <property type="entry name" value="PRK04447.1-5"/>
    <property type="match status" value="1"/>
</dbReference>
<dbReference type="CDD" id="cd02439">
    <property type="entry name" value="DMB-PRT_CobT"/>
    <property type="match status" value="1"/>
</dbReference>
<dbReference type="NCBIfam" id="TIGR00303">
    <property type="entry name" value="nicotinate mononucleotide-dependent phosphoribosyltransferase CobT"/>
    <property type="match status" value="1"/>
</dbReference>
<keyword evidence="3" id="KW-1185">Reference proteome</keyword>
<dbReference type="PANTHER" id="PTHR38811">
    <property type="match status" value="1"/>
</dbReference>
<name>A0A1N7CST9_9EURY</name>
<dbReference type="InterPro" id="IPR002805">
    <property type="entry name" value="Nict_dMeBzImd_PRibTrfase_arc"/>
</dbReference>
<sequence length="333" mass="34574">MRFVLAAGTTRTAQIDGISAAGAAPDLMAHTPSADVEIVEYGRPVRAPIVPVSPSGCPTPAVITRAVREQLDFELTVIDAGLIRPTSTPTVSVGARGGEDVRETEPVPRAREIYEEARRFGAALPDDSVMIGETIPGGTTTALGVLTALDEDITVSSSLPDNPLRLKRNVVSEALAASDLSRGDAAGDPVFAVNSMGDPVLATVAGFTVGALESGTDVTLAGGTQMLAAAALVRHAGIDDPLGLATTSFVANDETVTLTRACDRLDLDLEVTDPEFNENDHVSMQRYVEGEGKEGVGMGGALALADRAAVDMDSLRDNVVEVYDRLHGDADGP</sequence>
<organism evidence="2 3">
    <name type="scientific">Haladaptatus litoreus</name>
    <dbReference type="NCBI Taxonomy" id="553468"/>
    <lineage>
        <taxon>Archaea</taxon>
        <taxon>Methanobacteriati</taxon>
        <taxon>Methanobacteriota</taxon>
        <taxon>Stenosarchaea group</taxon>
        <taxon>Halobacteria</taxon>
        <taxon>Halobacteriales</taxon>
        <taxon>Haladaptataceae</taxon>
        <taxon>Haladaptatus</taxon>
    </lineage>
</organism>
<dbReference type="SUPFAM" id="SSF52733">
    <property type="entry name" value="Nicotinate mononucleotide:5,6-dimethylbenzimidazole phosphoribosyltransferase (CobT)"/>
    <property type="match status" value="1"/>
</dbReference>
<evidence type="ECO:0000256" key="1">
    <source>
        <dbReference type="HAMAP-Rule" id="MF_01086"/>
    </source>
</evidence>
<evidence type="ECO:0000313" key="3">
    <source>
        <dbReference type="Proteomes" id="UP000186914"/>
    </source>
</evidence>
<dbReference type="AlphaFoldDB" id="A0A1N7CST9"/>
<dbReference type="EMBL" id="FTNO01000003">
    <property type="protein sequence ID" value="SIR66649.1"/>
    <property type="molecule type" value="Genomic_DNA"/>
</dbReference>
<protein>
    <recommendedName>
        <fullName evidence="1">UPF0284 protein SAMN05421858_3228</fullName>
    </recommendedName>
</protein>
<dbReference type="Gene3D" id="3.40.50.10210">
    <property type="match status" value="1"/>
</dbReference>
<proteinExistence type="inferred from homology"/>
<dbReference type="InterPro" id="IPR036087">
    <property type="entry name" value="Nict_dMeBzImd_PRibTrfase_sf"/>
</dbReference>
<reference evidence="3" key="1">
    <citation type="submission" date="2017-01" db="EMBL/GenBank/DDBJ databases">
        <authorList>
            <person name="Varghese N."/>
            <person name="Submissions S."/>
        </authorList>
    </citation>
    <scope>NUCLEOTIDE SEQUENCE [LARGE SCALE GENOMIC DNA]</scope>
    <source>
        <strain evidence="3">CGMCC 1.7737</strain>
    </source>
</reference>